<keyword evidence="5" id="KW-1185">Reference proteome</keyword>
<sequence length="836" mass="92849">MLSYISKIIGFFVLLYTLLIPSTITNAFAEGNVITGKTNNQKESAGLLVKKSGKKFLNSTTNEENDSQKKLDTSEDNAPNVLTQNIQTTGNILSSSPSELAEQAKSYALGKFNNTVSSEAQKWLSQFGSARINFGLDKKGSLENNSLDLLIPLYDNKTDWLFFSQLGYRHKDSRNTINAGLGGRYFDNNWMYGLNTFYDHDLTGKNQRLGLGGEIWSDYIKLSANTYYRLSDWQKSRNVKDHYERPANGYDINGEFFLPTYPNLGAKLSYEQYFGDNVALFNRDTKQKNPVLAKVGLNYTPIPLVTMGVDYKQGESGHTETQFLANLNYKLGVPLDVQLSPENVASMRTLAGSRYDLVERNNNIVLDHQKISDSQLSLPKTLIGYSQEYKNITATLSSNSSVKHIHWDVSEGFKENGGLIPTKAGESIQITLPRYSSNQNNNYQISAIAELENNRKLAPVQMNVVVRPFMVKKREEANFTPTGPLPDTGNKEDGYTFNPVITFDTENGAPIKNVTINDVKWITDPPIGSNSGLQFIDWGNPTSIEVDENGQFKHKLVLASSKIQKDVKVYLQMDGQPQQLVGQVSFNDKPANYHVEIVEVDPPHGTQNPRDPKAHYKYTAVVLDSNKNPLRNTIIPNVEWSNDSEGVFKGVKLHAQNGDVRTDGEGKLQATLTSTVSVIDVWVSLAIGEHIPVHAQREVSFIDPDDPLNYYIDGDIKVTSDGASAAGEGPYTYTAVIKDRNGLVRGQPIPQIQWRIKQPQKHDGLNLQPQGTTTGPNGELTAILSSTKEYNGVLVSLSIGNDEPVLAEKRVDFKKPTNSSEITSLMSDFDSKKSSP</sequence>
<feature type="compositionally biased region" description="Polar residues" evidence="2">
    <location>
        <begin position="817"/>
        <end position="826"/>
    </location>
</feature>
<organism evidence="4 5">
    <name type="scientific">Xenorhabdus miraniensis</name>
    <dbReference type="NCBI Taxonomy" id="351674"/>
    <lineage>
        <taxon>Bacteria</taxon>
        <taxon>Pseudomonadati</taxon>
        <taxon>Pseudomonadota</taxon>
        <taxon>Gammaproteobacteria</taxon>
        <taxon>Enterobacterales</taxon>
        <taxon>Morganellaceae</taxon>
        <taxon>Xenorhabdus</taxon>
    </lineage>
</organism>
<dbReference type="PANTHER" id="PTHR39576:SF2">
    <property type="entry name" value="ATTACHING AND EFFACING PROTEIN HOMOLOG-RELATED"/>
    <property type="match status" value="1"/>
</dbReference>
<dbReference type="InterPro" id="IPR008964">
    <property type="entry name" value="Invasin/intimin_cell_adhesion"/>
</dbReference>
<dbReference type="EMBL" id="NITZ01000002">
    <property type="protein sequence ID" value="PHM50357.1"/>
    <property type="molecule type" value="Genomic_DNA"/>
</dbReference>
<dbReference type="OrthoDB" id="6437047at2"/>
<evidence type="ECO:0000256" key="2">
    <source>
        <dbReference type="SAM" id="MobiDB-lite"/>
    </source>
</evidence>
<dbReference type="InterPro" id="IPR013783">
    <property type="entry name" value="Ig-like_fold"/>
</dbReference>
<dbReference type="SUPFAM" id="SSF49373">
    <property type="entry name" value="Invasin/intimin cell-adhesion fragments"/>
    <property type="match status" value="1"/>
</dbReference>
<dbReference type="Pfam" id="PF11924">
    <property type="entry name" value="IAT_beta"/>
    <property type="match status" value="1"/>
</dbReference>
<dbReference type="GO" id="GO:0009279">
    <property type="term" value="C:cell outer membrane"/>
    <property type="evidence" value="ECO:0007669"/>
    <property type="project" value="TreeGrafter"/>
</dbReference>
<dbReference type="PANTHER" id="PTHR39576">
    <property type="entry name" value="ATTACHING AND EFFACING PROTEIN HOMOLOG-RELATED-RELATED"/>
    <property type="match status" value="1"/>
</dbReference>
<dbReference type="InterPro" id="IPR024519">
    <property type="entry name" value="IAT_beta"/>
</dbReference>
<evidence type="ECO:0000313" key="5">
    <source>
        <dbReference type="Proteomes" id="UP000221980"/>
    </source>
</evidence>
<dbReference type="GO" id="GO:0007155">
    <property type="term" value="P:cell adhesion"/>
    <property type="evidence" value="ECO:0007669"/>
    <property type="project" value="InterPro"/>
</dbReference>
<dbReference type="RefSeq" id="WP_099112914.1">
    <property type="nucleotide sequence ID" value="NZ_CAWNQI010000051.1"/>
</dbReference>
<accession>A0A2D0JVH4</accession>
<feature type="region of interest" description="Disordered" evidence="2">
    <location>
        <begin position="817"/>
        <end position="836"/>
    </location>
</feature>
<dbReference type="InterPro" id="IPR038177">
    <property type="entry name" value="IAT_beta_sf"/>
</dbReference>
<name>A0A2D0JVH4_9GAMM</name>
<dbReference type="FunFam" id="2.40.160.160:FF:000001">
    <property type="entry name" value="Intimin-like inverse autotransporter SinH"/>
    <property type="match status" value="1"/>
</dbReference>
<reference evidence="4 5" key="1">
    <citation type="journal article" date="2017" name="Nat. Microbiol.">
        <title>Natural product diversity associated with the nematode symbionts Photorhabdus and Xenorhabdus.</title>
        <authorList>
            <person name="Tobias N.J."/>
            <person name="Wolff H."/>
            <person name="Djahanschiri B."/>
            <person name="Grundmann F."/>
            <person name="Kronenwerth M."/>
            <person name="Shi Y.M."/>
            <person name="Simonyi S."/>
            <person name="Grun P."/>
            <person name="Shapiro-Ilan D."/>
            <person name="Pidot S.J."/>
            <person name="Stinear T.P."/>
            <person name="Ebersberger I."/>
            <person name="Bode H.B."/>
        </authorList>
    </citation>
    <scope>NUCLEOTIDE SEQUENCE [LARGE SCALE GENOMIC DNA]</scope>
    <source>
        <strain evidence="4 5">DSM 17902</strain>
    </source>
</reference>
<dbReference type="AlphaFoldDB" id="A0A2D0JVH4"/>
<dbReference type="Gene3D" id="2.40.160.160">
    <property type="entry name" value="Inverse autotransporter, beta-domain"/>
    <property type="match status" value="1"/>
</dbReference>
<feature type="domain" description="Inverse autotransporter beta-domain" evidence="3">
    <location>
        <begin position="91"/>
        <end position="362"/>
    </location>
</feature>
<dbReference type="Proteomes" id="UP000221980">
    <property type="component" value="Unassembled WGS sequence"/>
</dbReference>
<protein>
    <submittedName>
        <fullName evidence="4">Putative invasin</fullName>
    </submittedName>
</protein>
<comment type="similarity">
    <text evidence="1">Belongs to the intimin/invasin family.</text>
</comment>
<evidence type="ECO:0000256" key="1">
    <source>
        <dbReference type="ARBA" id="ARBA00010116"/>
    </source>
</evidence>
<gene>
    <name evidence="4" type="ORF">Xmir_00536</name>
</gene>
<evidence type="ECO:0000313" key="4">
    <source>
        <dbReference type="EMBL" id="PHM50357.1"/>
    </source>
</evidence>
<dbReference type="InterPro" id="IPR003535">
    <property type="entry name" value="Intimin/invasin_bac"/>
</dbReference>
<evidence type="ECO:0000259" key="3">
    <source>
        <dbReference type="Pfam" id="PF11924"/>
    </source>
</evidence>
<proteinExistence type="inferred from homology"/>
<dbReference type="PRINTS" id="PR01369">
    <property type="entry name" value="INTIMIN"/>
</dbReference>
<comment type="caution">
    <text evidence="4">The sequence shown here is derived from an EMBL/GenBank/DDBJ whole genome shotgun (WGS) entry which is preliminary data.</text>
</comment>
<dbReference type="Gene3D" id="2.60.40.10">
    <property type="entry name" value="Immunoglobulins"/>
    <property type="match status" value="2"/>
</dbReference>
<dbReference type="InterPro" id="IPR051715">
    <property type="entry name" value="Intimin-Invasin_domain"/>
</dbReference>